<dbReference type="Proteomes" id="UP000807306">
    <property type="component" value="Unassembled WGS sequence"/>
</dbReference>
<keyword evidence="3" id="KW-1185">Reference proteome</keyword>
<feature type="compositionally biased region" description="Low complexity" evidence="1">
    <location>
        <begin position="63"/>
        <end position="74"/>
    </location>
</feature>
<evidence type="ECO:0000313" key="2">
    <source>
        <dbReference type="EMBL" id="KAF9535018.1"/>
    </source>
</evidence>
<feature type="compositionally biased region" description="Low complexity" evidence="1">
    <location>
        <begin position="30"/>
        <end position="42"/>
    </location>
</feature>
<organism evidence="2 3">
    <name type="scientific">Crepidotus variabilis</name>
    <dbReference type="NCBI Taxonomy" id="179855"/>
    <lineage>
        <taxon>Eukaryota</taxon>
        <taxon>Fungi</taxon>
        <taxon>Dikarya</taxon>
        <taxon>Basidiomycota</taxon>
        <taxon>Agaricomycotina</taxon>
        <taxon>Agaricomycetes</taxon>
        <taxon>Agaricomycetidae</taxon>
        <taxon>Agaricales</taxon>
        <taxon>Agaricineae</taxon>
        <taxon>Crepidotaceae</taxon>
        <taxon>Crepidotus</taxon>
    </lineage>
</organism>
<feature type="region of interest" description="Disordered" evidence="1">
    <location>
        <begin position="27"/>
        <end position="91"/>
    </location>
</feature>
<accession>A0A9P6EUE9</accession>
<name>A0A9P6EUE9_9AGAR</name>
<gene>
    <name evidence="2" type="ORF">CPB83DRAFT_843345</name>
</gene>
<evidence type="ECO:0000313" key="3">
    <source>
        <dbReference type="Proteomes" id="UP000807306"/>
    </source>
</evidence>
<proteinExistence type="predicted"/>
<evidence type="ECO:0000256" key="1">
    <source>
        <dbReference type="SAM" id="MobiDB-lite"/>
    </source>
</evidence>
<dbReference type="EMBL" id="MU157825">
    <property type="protein sequence ID" value="KAF9535018.1"/>
    <property type="molecule type" value="Genomic_DNA"/>
</dbReference>
<sequence>MSTTNINDPASVVALLEQLKASSAWQELEQSTSSDNQAASSSLNHDTETLGLAYEAQDQDGPTAADTADTSTSSLGVLGPVGRRSLLPRVQ</sequence>
<comment type="caution">
    <text evidence="2">The sequence shown here is derived from an EMBL/GenBank/DDBJ whole genome shotgun (WGS) entry which is preliminary data.</text>
</comment>
<dbReference type="AlphaFoldDB" id="A0A9P6EUE9"/>
<protein>
    <submittedName>
        <fullName evidence="2">Uncharacterized protein</fullName>
    </submittedName>
</protein>
<reference evidence="2" key="1">
    <citation type="submission" date="2020-11" db="EMBL/GenBank/DDBJ databases">
        <authorList>
            <consortium name="DOE Joint Genome Institute"/>
            <person name="Ahrendt S."/>
            <person name="Riley R."/>
            <person name="Andreopoulos W."/>
            <person name="Labutti K."/>
            <person name="Pangilinan J."/>
            <person name="Ruiz-Duenas F.J."/>
            <person name="Barrasa J.M."/>
            <person name="Sanchez-Garcia M."/>
            <person name="Camarero S."/>
            <person name="Miyauchi S."/>
            <person name="Serrano A."/>
            <person name="Linde D."/>
            <person name="Babiker R."/>
            <person name="Drula E."/>
            <person name="Ayuso-Fernandez I."/>
            <person name="Pacheco R."/>
            <person name="Padilla G."/>
            <person name="Ferreira P."/>
            <person name="Barriuso J."/>
            <person name="Kellner H."/>
            <person name="Castanera R."/>
            <person name="Alfaro M."/>
            <person name="Ramirez L."/>
            <person name="Pisabarro A.G."/>
            <person name="Kuo A."/>
            <person name="Tritt A."/>
            <person name="Lipzen A."/>
            <person name="He G."/>
            <person name="Yan M."/>
            <person name="Ng V."/>
            <person name="Cullen D."/>
            <person name="Martin F."/>
            <person name="Rosso M.-N."/>
            <person name="Henrissat B."/>
            <person name="Hibbett D."/>
            <person name="Martinez A.T."/>
            <person name="Grigoriev I.V."/>
        </authorList>
    </citation>
    <scope>NUCLEOTIDE SEQUENCE</scope>
    <source>
        <strain evidence="2">CBS 506.95</strain>
    </source>
</reference>